<comment type="caution">
    <text evidence="14">The sequence shown here is derived from an EMBL/GenBank/DDBJ whole genome shotgun (WGS) entry which is preliminary data.</text>
</comment>
<evidence type="ECO:0000256" key="8">
    <source>
        <dbReference type="ARBA" id="ARBA00023264"/>
    </source>
</evidence>
<keyword evidence="6" id="KW-0443">Lipid metabolism</keyword>
<keyword evidence="4" id="KW-0808">Transferase</keyword>
<reference evidence="14 15" key="1">
    <citation type="submission" date="2024-08" db="EMBL/GenBank/DDBJ databases">
        <title>Insights into the chromosomal genome structure of Flemingia macrophylla.</title>
        <authorList>
            <person name="Ding Y."/>
            <person name="Zhao Y."/>
            <person name="Bi W."/>
            <person name="Wu M."/>
            <person name="Zhao G."/>
            <person name="Gong Y."/>
            <person name="Li W."/>
            <person name="Zhang P."/>
        </authorList>
    </citation>
    <scope>NUCLEOTIDE SEQUENCE [LARGE SCALE GENOMIC DNA]</scope>
    <source>
        <strain evidence="14">DYQJB</strain>
        <tissue evidence="14">Leaf</tissue>
    </source>
</reference>
<evidence type="ECO:0000256" key="1">
    <source>
        <dbReference type="ARBA" id="ARBA00005189"/>
    </source>
</evidence>
<dbReference type="InterPro" id="IPR041723">
    <property type="entry name" value="CCT"/>
</dbReference>
<sequence>MDGCFDMMHYGHCNALRQARALGDQLIVGVVSDAEIIANKGPPVTPLHERFPLSLSLFLFSPVSSSLLIPMFPFRLIMVNAVKWVDEVIPEAPYAITEEFMKKLFDEYNIDYIIHGDDPCVLPDGTDAYAHAKKAGRYKQIKRTEGVSSTDIVGRMLLCVRERSISDSHNHSSLQRQFSNGHSPKFEAGASAGSGTRISHFLPTSRRIVQFSNGRGPGPDSRIVYIDGAFDLFHAGHVEILRLARSLGDFLLVGIHTDQTGCRTFRVTTILFFLSFIPSSLSTSPKSLTKAYPCYRLPPQVSLSTSPLIVASLSSPPCSSTSRPLTTLFINLFDVASPSSLPCFTTEPPFDLVSESETRGSHRPIMNLHERSLSVLACRYVDEVIIGAPWEVSKDMEQCNPYAVPISMGIFKILDSTLDITTTTIIRRIVSNHEAYQKRNEKKGESEKRYYEDKTHVSEIGV</sequence>
<dbReference type="InterPro" id="IPR004821">
    <property type="entry name" value="Cyt_trans-like"/>
</dbReference>
<evidence type="ECO:0000259" key="13">
    <source>
        <dbReference type="Pfam" id="PF01467"/>
    </source>
</evidence>
<evidence type="ECO:0000256" key="9">
    <source>
        <dbReference type="ARBA" id="ARBA00024191"/>
    </source>
</evidence>
<comment type="similarity">
    <text evidence="2">Belongs to the cytidylyltransferase family.</text>
</comment>
<dbReference type="AlphaFoldDB" id="A0ABD1M430"/>
<feature type="domain" description="Cytidyltransferase-like" evidence="13">
    <location>
        <begin position="225"/>
        <end position="260"/>
    </location>
</feature>
<keyword evidence="7" id="KW-0594">Phospholipid biosynthesis</keyword>
<comment type="pathway">
    <text evidence="9">Phospholipid metabolism; phosphatidylethanolamine biosynthesis; phosphatidylethanolamine from ethanolamine: step 2/3.</text>
</comment>
<dbReference type="PANTHER" id="PTHR45780:SF2">
    <property type="entry name" value="ETHANOLAMINE-PHOSPHATE CYTIDYLYLTRANSFERASE"/>
    <property type="match status" value="1"/>
</dbReference>
<evidence type="ECO:0000256" key="2">
    <source>
        <dbReference type="ARBA" id="ARBA00010101"/>
    </source>
</evidence>
<dbReference type="EC" id="2.7.7.14" evidence="10"/>
<dbReference type="CDD" id="cd02174">
    <property type="entry name" value="CCT"/>
    <property type="match status" value="1"/>
</dbReference>
<keyword evidence="15" id="KW-1185">Reference proteome</keyword>
<dbReference type="PANTHER" id="PTHR45780">
    <property type="entry name" value="ETHANOLAMINE-PHOSPHATE CYTIDYLYLTRANSFERASE"/>
    <property type="match status" value="1"/>
</dbReference>
<gene>
    <name evidence="14" type="ORF">Fmac_018062</name>
</gene>
<feature type="region of interest" description="Disordered" evidence="12">
    <location>
        <begin position="440"/>
        <end position="462"/>
    </location>
</feature>
<evidence type="ECO:0000256" key="11">
    <source>
        <dbReference type="ARBA" id="ARBA00031473"/>
    </source>
</evidence>
<keyword evidence="5" id="KW-0548">Nucleotidyltransferase</keyword>
<accession>A0ABD1M430</accession>
<dbReference type="Pfam" id="PF01467">
    <property type="entry name" value="CTP_transf_like"/>
    <property type="match status" value="3"/>
</dbReference>
<evidence type="ECO:0000256" key="12">
    <source>
        <dbReference type="SAM" id="MobiDB-lite"/>
    </source>
</evidence>
<evidence type="ECO:0000256" key="3">
    <source>
        <dbReference type="ARBA" id="ARBA00022516"/>
    </source>
</evidence>
<dbReference type="GO" id="GO:0008654">
    <property type="term" value="P:phospholipid biosynthetic process"/>
    <property type="evidence" value="ECO:0007669"/>
    <property type="project" value="UniProtKB-KW"/>
</dbReference>
<feature type="domain" description="Cytidyltransferase-like" evidence="13">
    <location>
        <begin position="75"/>
        <end position="154"/>
    </location>
</feature>
<keyword evidence="3" id="KW-0444">Lipid biosynthesis</keyword>
<dbReference type="InterPro" id="IPR044608">
    <property type="entry name" value="Ect1/PCYT2"/>
</dbReference>
<name>A0ABD1M430_9FABA</name>
<dbReference type="GO" id="GO:0004306">
    <property type="term" value="F:ethanolamine-phosphate cytidylyltransferase activity"/>
    <property type="evidence" value="ECO:0007669"/>
    <property type="project" value="UniProtKB-EC"/>
</dbReference>
<evidence type="ECO:0000256" key="7">
    <source>
        <dbReference type="ARBA" id="ARBA00023209"/>
    </source>
</evidence>
<feature type="domain" description="Cytidyltransferase-like" evidence="13">
    <location>
        <begin position="2"/>
        <end position="51"/>
    </location>
</feature>
<dbReference type="InterPro" id="IPR014729">
    <property type="entry name" value="Rossmann-like_a/b/a_fold"/>
</dbReference>
<dbReference type="EMBL" id="JBGMDY010000006">
    <property type="protein sequence ID" value="KAL2330481.1"/>
    <property type="molecule type" value="Genomic_DNA"/>
</dbReference>
<comment type="pathway">
    <text evidence="1">Lipid metabolism.</text>
</comment>
<dbReference type="SUPFAM" id="SSF52374">
    <property type="entry name" value="Nucleotidylyl transferase"/>
    <property type="match status" value="3"/>
</dbReference>
<evidence type="ECO:0000313" key="15">
    <source>
        <dbReference type="Proteomes" id="UP001603857"/>
    </source>
</evidence>
<keyword evidence="8" id="KW-1208">Phospholipid metabolism</keyword>
<evidence type="ECO:0000256" key="6">
    <source>
        <dbReference type="ARBA" id="ARBA00023098"/>
    </source>
</evidence>
<dbReference type="Proteomes" id="UP001603857">
    <property type="component" value="Unassembled WGS sequence"/>
</dbReference>
<evidence type="ECO:0000313" key="14">
    <source>
        <dbReference type="EMBL" id="KAL2330481.1"/>
    </source>
</evidence>
<evidence type="ECO:0000256" key="4">
    <source>
        <dbReference type="ARBA" id="ARBA00022679"/>
    </source>
</evidence>
<proteinExistence type="inferred from homology"/>
<evidence type="ECO:0000256" key="5">
    <source>
        <dbReference type="ARBA" id="ARBA00022695"/>
    </source>
</evidence>
<evidence type="ECO:0000256" key="10">
    <source>
        <dbReference type="ARBA" id="ARBA00024221"/>
    </source>
</evidence>
<organism evidence="14 15">
    <name type="scientific">Flemingia macrophylla</name>
    <dbReference type="NCBI Taxonomy" id="520843"/>
    <lineage>
        <taxon>Eukaryota</taxon>
        <taxon>Viridiplantae</taxon>
        <taxon>Streptophyta</taxon>
        <taxon>Embryophyta</taxon>
        <taxon>Tracheophyta</taxon>
        <taxon>Spermatophyta</taxon>
        <taxon>Magnoliopsida</taxon>
        <taxon>eudicotyledons</taxon>
        <taxon>Gunneridae</taxon>
        <taxon>Pentapetalae</taxon>
        <taxon>rosids</taxon>
        <taxon>fabids</taxon>
        <taxon>Fabales</taxon>
        <taxon>Fabaceae</taxon>
        <taxon>Papilionoideae</taxon>
        <taxon>50 kb inversion clade</taxon>
        <taxon>NPAAA clade</taxon>
        <taxon>indigoferoid/millettioid clade</taxon>
        <taxon>Phaseoleae</taxon>
        <taxon>Flemingia</taxon>
    </lineage>
</organism>
<protein>
    <recommendedName>
        <fullName evidence="10">ethanolamine-phosphate cytidylyltransferase</fullName>
        <ecNumber evidence="10">2.7.7.14</ecNumber>
    </recommendedName>
    <alternativeName>
        <fullName evidence="11">CTP:phosphoethanolamine cytidylyltransferase</fullName>
    </alternativeName>
</protein>
<dbReference type="Gene3D" id="3.40.50.620">
    <property type="entry name" value="HUPs"/>
    <property type="match status" value="5"/>
</dbReference>
<dbReference type="NCBIfam" id="TIGR00125">
    <property type="entry name" value="cyt_tran_rel"/>
    <property type="match status" value="2"/>
</dbReference>